<reference evidence="2 3" key="1">
    <citation type="submission" date="2016-10" db="EMBL/GenBank/DDBJ databases">
        <authorList>
            <person name="Varghese N."/>
        </authorList>
    </citation>
    <scope>NUCLEOTIDE SEQUENCE [LARGE SCALE GENOMIC DNA]</scope>
</reference>
<evidence type="ECO:0000313" key="3">
    <source>
        <dbReference type="Proteomes" id="UP000215453"/>
    </source>
</evidence>
<organism evidence="2 3">
    <name type="scientific">Zymoseptoria tritici ST99CH_1A5</name>
    <dbReference type="NCBI Taxonomy" id="1276529"/>
    <lineage>
        <taxon>Eukaryota</taxon>
        <taxon>Fungi</taxon>
        <taxon>Dikarya</taxon>
        <taxon>Ascomycota</taxon>
        <taxon>Pezizomycotina</taxon>
        <taxon>Dothideomycetes</taxon>
        <taxon>Dothideomycetidae</taxon>
        <taxon>Mycosphaerellales</taxon>
        <taxon>Mycosphaerellaceae</taxon>
        <taxon>Zymoseptoria</taxon>
    </lineage>
</organism>
<name>A0A1Y6M3S6_ZYMTR</name>
<keyword evidence="1" id="KW-1133">Transmembrane helix</keyword>
<gene>
    <name evidence="2" type="ORF">ZT1A5_G11883</name>
</gene>
<feature type="transmembrane region" description="Helical" evidence="1">
    <location>
        <begin position="133"/>
        <end position="152"/>
    </location>
</feature>
<dbReference type="Proteomes" id="UP000215453">
    <property type="component" value="Chromosome 18"/>
</dbReference>
<protein>
    <submittedName>
        <fullName evidence="2">Uncharacterized protein</fullName>
    </submittedName>
</protein>
<dbReference type="AlphaFoldDB" id="A0A1Y6M3S6"/>
<keyword evidence="1" id="KW-0812">Transmembrane</keyword>
<keyword evidence="1" id="KW-0472">Membrane</keyword>
<evidence type="ECO:0000256" key="1">
    <source>
        <dbReference type="SAM" id="Phobius"/>
    </source>
</evidence>
<proteinExistence type="predicted"/>
<dbReference type="EMBL" id="LT882693">
    <property type="protein sequence ID" value="SMY30430.1"/>
    <property type="molecule type" value="Genomic_DNA"/>
</dbReference>
<accession>A0A1Y6M3S6</accession>
<evidence type="ECO:0000313" key="2">
    <source>
        <dbReference type="EMBL" id="SMY30430.1"/>
    </source>
</evidence>
<sequence length="393" mass="44062">MAENNEADRCSAGCEVGEDFLSDSHGEEALFFDSHDEETLLFDPHREEALLFDPHGREALFHACHVGDSDFDDPVFEAAERRRLQDSWATQEEAQDDVEQDLIRLKSGVKNGTELVGLSAFPRTGIRIRIPHILFALGAIVLLCSGVALVFIDRKRLLVESSALEPCQLSPLPIAPQVPPVDLIRITSNVSTSPMARIRGFDSIWAGVERATQQCETSVAAFNRSIAASTERWNCALHEAAAADALARSQERVFDRLLRDLAWAGMSWLRPRWAGGRATMALEGATAEFHRLYPHRMREVEWRFDELAQVLDVLAEVVRALQQGGLEFAGRAAWEEEDERLVGELEQVLRRVVASLEHAVKQARRDGEKWRDAAEMVGERNTAVLEEDRCGWI</sequence>